<proteinExistence type="predicted"/>
<sequence length="60" mass="7020">MDTEKAWQEFARLYFEETGKHISEEEARDIQDIAQLFAEIAYESWKKKVVDSKKSVPGDP</sequence>
<dbReference type="AlphaFoldDB" id="A0A1G2HUV7"/>
<accession>A0A1G2HUV7</accession>
<protein>
    <submittedName>
        <fullName evidence="1">Uncharacterized protein</fullName>
    </submittedName>
</protein>
<dbReference type="EMBL" id="MHOP01000006">
    <property type="protein sequence ID" value="OGZ66324.1"/>
    <property type="molecule type" value="Genomic_DNA"/>
</dbReference>
<comment type="caution">
    <text evidence="1">The sequence shown here is derived from an EMBL/GenBank/DDBJ whole genome shotgun (WGS) entry which is preliminary data.</text>
</comment>
<name>A0A1G2HUV7_9BACT</name>
<organism evidence="1 2">
    <name type="scientific">Candidatus Staskawiczbacteria bacterium RIFCSPHIGHO2_01_FULL_41_41</name>
    <dbReference type="NCBI Taxonomy" id="1802203"/>
    <lineage>
        <taxon>Bacteria</taxon>
        <taxon>Candidatus Staskawicziibacteriota</taxon>
    </lineage>
</organism>
<dbReference type="Proteomes" id="UP000178774">
    <property type="component" value="Unassembled WGS sequence"/>
</dbReference>
<evidence type="ECO:0000313" key="2">
    <source>
        <dbReference type="Proteomes" id="UP000178774"/>
    </source>
</evidence>
<gene>
    <name evidence="1" type="ORF">A2822_04665</name>
</gene>
<evidence type="ECO:0000313" key="1">
    <source>
        <dbReference type="EMBL" id="OGZ66324.1"/>
    </source>
</evidence>
<reference evidence="1 2" key="1">
    <citation type="journal article" date="2016" name="Nat. Commun.">
        <title>Thousands of microbial genomes shed light on interconnected biogeochemical processes in an aquifer system.</title>
        <authorList>
            <person name="Anantharaman K."/>
            <person name="Brown C.T."/>
            <person name="Hug L.A."/>
            <person name="Sharon I."/>
            <person name="Castelle C.J."/>
            <person name="Probst A.J."/>
            <person name="Thomas B.C."/>
            <person name="Singh A."/>
            <person name="Wilkins M.J."/>
            <person name="Karaoz U."/>
            <person name="Brodie E.L."/>
            <person name="Williams K.H."/>
            <person name="Hubbard S.S."/>
            <person name="Banfield J.F."/>
        </authorList>
    </citation>
    <scope>NUCLEOTIDE SEQUENCE [LARGE SCALE GENOMIC DNA]</scope>
</reference>